<dbReference type="InterPro" id="IPR000792">
    <property type="entry name" value="Tscrpt_reg_LuxR_C"/>
</dbReference>
<dbReference type="SUPFAM" id="SSF52172">
    <property type="entry name" value="CheY-like"/>
    <property type="match status" value="1"/>
</dbReference>
<evidence type="ECO:0000256" key="2">
    <source>
        <dbReference type="ARBA" id="ARBA00023125"/>
    </source>
</evidence>
<dbReference type="InterPro" id="IPR016032">
    <property type="entry name" value="Sig_transdc_resp-reg_C-effctor"/>
</dbReference>
<dbReference type="PANTHER" id="PTHR43214">
    <property type="entry name" value="TWO-COMPONENT RESPONSE REGULATOR"/>
    <property type="match status" value="1"/>
</dbReference>
<dbReference type="PROSITE" id="PS00622">
    <property type="entry name" value="HTH_LUXR_1"/>
    <property type="match status" value="1"/>
</dbReference>
<dbReference type="InterPro" id="IPR039420">
    <property type="entry name" value="WalR-like"/>
</dbReference>
<evidence type="ECO:0000313" key="7">
    <source>
        <dbReference type="Proteomes" id="UP000681075"/>
    </source>
</evidence>
<feature type="modified residue" description="4-aspartylphosphate" evidence="3">
    <location>
        <position position="59"/>
    </location>
</feature>
<protein>
    <submittedName>
        <fullName evidence="6">DNA-binding response regulator</fullName>
    </submittedName>
</protein>
<sequence>MTEQRPIRVLTVDDHPLLREGIAAVIEGQSDMKLVGEATNGVEAIDQFRQHRPDVTLMDLRMPDMNGIEAITAIRKEYPAARIIVLTTYAGDVQALGALKAGASAYLLKSMLRKELLDTIRTVHAGRRHIPAEIASEIAEHATDDALTAREIEVLRRVGAGNSNKQIAALLSISEGTVKAHMKSILPKLDARDRTHAVMIAVKRGILDV</sequence>
<dbReference type="PROSITE" id="PS50110">
    <property type="entry name" value="RESPONSE_REGULATORY"/>
    <property type="match status" value="1"/>
</dbReference>
<evidence type="ECO:0000256" key="3">
    <source>
        <dbReference type="PROSITE-ProRule" id="PRU00169"/>
    </source>
</evidence>
<dbReference type="GO" id="GO:0003677">
    <property type="term" value="F:DNA binding"/>
    <property type="evidence" value="ECO:0007669"/>
    <property type="project" value="UniProtKB-KW"/>
</dbReference>
<evidence type="ECO:0000256" key="1">
    <source>
        <dbReference type="ARBA" id="ARBA00022553"/>
    </source>
</evidence>
<dbReference type="Gene3D" id="3.40.50.2300">
    <property type="match status" value="1"/>
</dbReference>
<reference evidence="6" key="1">
    <citation type="submission" date="2021-02" db="EMBL/GenBank/DDBJ databases">
        <title>Genome sequence of Rhodospirillales sp. strain TMPK1 isolated from soil.</title>
        <authorList>
            <person name="Nakai R."/>
            <person name="Kusada H."/>
            <person name="Tamaki H."/>
        </authorList>
    </citation>
    <scope>NUCLEOTIDE SEQUENCE</scope>
    <source>
        <strain evidence="6">TMPK1</strain>
    </source>
</reference>
<organism evidence="6 7">
    <name type="scientific">Roseiterribacter gracilis</name>
    <dbReference type="NCBI Taxonomy" id="2812848"/>
    <lineage>
        <taxon>Bacteria</taxon>
        <taxon>Pseudomonadati</taxon>
        <taxon>Pseudomonadota</taxon>
        <taxon>Alphaproteobacteria</taxon>
        <taxon>Rhodospirillales</taxon>
        <taxon>Roseiterribacteraceae</taxon>
        <taxon>Roseiterribacter</taxon>
    </lineage>
</organism>
<dbReference type="Proteomes" id="UP000681075">
    <property type="component" value="Unassembled WGS sequence"/>
</dbReference>
<keyword evidence="7" id="KW-1185">Reference proteome</keyword>
<evidence type="ECO:0000313" key="6">
    <source>
        <dbReference type="EMBL" id="GIL39712.1"/>
    </source>
</evidence>
<dbReference type="Pfam" id="PF00196">
    <property type="entry name" value="GerE"/>
    <property type="match status" value="1"/>
</dbReference>
<keyword evidence="1 3" id="KW-0597">Phosphoprotein</keyword>
<proteinExistence type="predicted"/>
<dbReference type="PROSITE" id="PS50043">
    <property type="entry name" value="HTH_LUXR_2"/>
    <property type="match status" value="1"/>
</dbReference>
<dbReference type="CDD" id="cd06170">
    <property type="entry name" value="LuxR_C_like"/>
    <property type="match status" value="1"/>
</dbReference>
<dbReference type="PRINTS" id="PR00038">
    <property type="entry name" value="HTHLUXR"/>
</dbReference>
<feature type="domain" description="HTH luxR-type" evidence="4">
    <location>
        <begin position="140"/>
        <end position="205"/>
    </location>
</feature>
<comment type="caution">
    <text evidence="6">The sequence shown here is derived from an EMBL/GenBank/DDBJ whole genome shotgun (WGS) entry which is preliminary data.</text>
</comment>
<dbReference type="Pfam" id="PF00072">
    <property type="entry name" value="Response_reg"/>
    <property type="match status" value="1"/>
</dbReference>
<gene>
    <name evidence="6" type="ORF">TMPK1_19490</name>
</gene>
<dbReference type="InterPro" id="IPR001789">
    <property type="entry name" value="Sig_transdc_resp-reg_receiver"/>
</dbReference>
<dbReference type="RefSeq" id="WP_420242822.1">
    <property type="nucleotide sequence ID" value="NZ_BOPV01000001.1"/>
</dbReference>
<dbReference type="CDD" id="cd17535">
    <property type="entry name" value="REC_NarL-like"/>
    <property type="match status" value="1"/>
</dbReference>
<accession>A0A8S8XCB5</accession>
<dbReference type="GO" id="GO:0006355">
    <property type="term" value="P:regulation of DNA-templated transcription"/>
    <property type="evidence" value="ECO:0007669"/>
    <property type="project" value="InterPro"/>
</dbReference>
<keyword evidence="2 6" id="KW-0238">DNA-binding</keyword>
<feature type="domain" description="Response regulatory" evidence="5">
    <location>
        <begin position="8"/>
        <end position="124"/>
    </location>
</feature>
<dbReference type="PANTHER" id="PTHR43214:SF43">
    <property type="entry name" value="TWO-COMPONENT RESPONSE REGULATOR"/>
    <property type="match status" value="1"/>
</dbReference>
<dbReference type="AlphaFoldDB" id="A0A8S8XCB5"/>
<evidence type="ECO:0000259" key="5">
    <source>
        <dbReference type="PROSITE" id="PS50110"/>
    </source>
</evidence>
<dbReference type="SMART" id="SM00448">
    <property type="entry name" value="REC"/>
    <property type="match status" value="1"/>
</dbReference>
<dbReference type="InterPro" id="IPR058245">
    <property type="entry name" value="NreC/VraR/RcsB-like_REC"/>
</dbReference>
<evidence type="ECO:0000259" key="4">
    <source>
        <dbReference type="PROSITE" id="PS50043"/>
    </source>
</evidence>
<dbReference type="InterPro" id="IPR011006">
    <property type="entry name" value="CheY-like_superfamily"/>
</dbReference>
<name>A0A8S8XCB5_9PROT</name>
<dbReference type="SUPFAM" id="SSF46894">
    <property type="entry name" value="C-terminal effector domain of the bipartite response regulators"/>
    <property type="match status" value="1"/>
</dbReference>
<dbReference type="SMART" id="SM00421">
    <property type="entry name" value="HTH_LUXR"/>
    <property type="match status" value="1"/>
</dbReference>
<dbReference type="GO" id="GO:0000160">
    <property type="term" value="P:phosphorelay signal transduction system"/>
    <property type="evidence" value="ECO:0007669"/>
    <property type="project" value="InterPro"/>
</dbReference>
<dbReference type="EMBL" id="BOPV01000001">
    <property type="protein sequence ID" value="GIL39712.1"/>
    <property type="molecule type" value="Genomic_DNA"/>
</dbReference>